<dbReference type="EMBL" id="UGTB01000004">
    <property type="protein sequence ID" value="SUB62169.1"/>
    <property type="molecule type" value="Genomic_DNA"/>
</dbReference>
<evidence type="ECO:0000313" key="5">
    <source>
        <dbReference type="Proteomes" id="UP000255101"/>
    </source>
</evidence>
<organism evidence="3 5">
    <name type="scientific">Peptostreptococcus anaerobius</name>
    <dbReference type="NCBI Taxonomy" id="1261"/>
    <lineage>
        <taxon>Bacteria</taxon>
        <taxon>Bacillati</taxon>
        <taxon>Bacillota</taxon>
        <taxon>Clostridia</taxon>
        <taxon>Peptostreptococcales</taxon>
        <taxon>Peptostreptococcaceae</taxon>
        <taxon>Peptostreptococcus</taxon>
    </lineage>
</organism>
<evidence type="ECO:0000313" key="1">
    <source>
        <dbReference type="EMBL" id="SUB60166.1"/>
    </source>
</evidence>
<dbReference type="EMBL" id="UGTB01000004">
    <property type="protein sequence ID" value="SUB60166.1"/>
    <property type="molecule type" value="Genomic_DNA"/>
</dbReference>
<protein>
    <submittedName>
        <fullName evidence="3">Uncharacterized protein</fullName>
    </submittedName>
</protein>
<sequence>MTQIDIIYDIFLSQIDDELFALLRPSIARRELNKYLIGSISKFRNCKKDLKIQGYGFSSLKLGVGEYQLSLPKDHLENIEIIGEETGIEYKKGIDWDVKDELIEFESPLSEPVEICFYNNGYFETDLTFDEMFILAQGMIFYWLHPKLNREDNLRQLVTDSDFKKLSGANMLDKVIKLYENTKNDLESNIIAYSYKNIGGFN</sequence>
<accession>A0A379CJD2</accession>
<dbReference type="Proteomes" id="UP000255101">
    <property type="component" value="Unassembled WGS sequence"/>
</dbReference>
<dbReference type="AlphaFoldDB" id="A0A379CJD2"/>
<reference evidence="3 5" key="1">
    <citation type="submission" date="2018-06" db="EMBL/GenBank/DDBJ databases">
        <authorList>
            <consortium name="Pathogen Informatics"/>
            <person name="Doyle S."/>
        </authorList>
    </citation>
    <scope>NUCLEOTIDE SEQUENCE [LARGE SCALE GENOMIC DNA]</scope>
    <source>
        <strain evidence="3 5">NCTC11460</strain>
    </source>
</reference>
<evidence type="ECO:0000313" key="3">
    <source>
        <dbReference type="EMBL" id="SUB62169.1"/>
    </source>
</evidence>
<gene>
    <name evidence="1" type="ORF">NCTC11460_00043</name>
    <name evidence="2" type="ORF">NCTC11460_02163</name>
    <name evidence="3" type="ORF">NCTC11460_02177</name>
    <name evidence="4" type="ORF">NCTC11460_02181</name>
</gene>
<dbReference type="RefSeq" id="WP_019595611.1">
    <property type="nucleotide sequence ID" value="NZ_FOVA01000007.1"/>
</dbReference>
<evidence type="ECO:0000313" key="4">
    <source>
        <dbReference type="EMBL" id="SUB62173.1"/>
    </source>
</evidence>
<evidence type="ECO:0000313" key="2">
    <source>
        <dbReference type="EMBL" id="SUB62155.1"/>
    </source>
</evidence>
<dbReference type="EMBL" id="UGTB01000004">
    <property type="protein sequence ID" value="SUB62173.1"/>
    <property type="molecule type" value="Genomic_DNA"/>
</dbReference>
<dbReference type="EMBL" id="UGTB01000004">
    <property type="protein sequence ID" value="SUB62155.1"/>
    <property type="molecule type" value="Genomic_DNA"/>
</dbReference>
<name>A0A379CJD2_9FIRM</name>
<proteinExistence type="predicted"/>